<evidence type="ECO:0000256" key="1">
    <source>
        <dbReference type="SAM" id="Phobius"/>
    </source>
</evidence>
<evidence type="ECO:0000313" key="3">
    <source>
        <dbReference type="Proteomes" id="UP001334084"/>
    </source>
</evidence>
<keyword evidence="1" id="KW-1133">Transmembrane helix</keyword>
<organism evidence="2 3">
    <name type="scientific">Vairimorpha necatrix</name>
    <dbReference type="NCBI Taxonomy" id="6039"/>
    <lineage>
        <taxon>Eukaryota</taxon>
        <taxon>Fungi</taxon>
        <taxon>Fungi incertae sedis</taxon>
        <taxon>Microsporidia</taxon>
        <taxon>Nosematidae</taxon>
        <taxon>Vairimorpha</taxon>
    </lineage>
</organism>
<name>A0AAX4JC63_9MICR</name>
<dbReference type="KEGG" id="vnx:VNE69_05046"/>
<feature type="transmembrane region" description="Helical" evidence="1">
    <location>
        <begin position="256"/>
        <end position="275"/>
    </location>
</feature>
<gene>
    <name evidence="2" type="ORF">VNE69_05046</name>
</gene>
<dbReference type="AlphaFoldDB" id="A0AAX4JC63"/>
<dbReference type="RefSeq" id="XP_065329596.1">
    <property type="nucleotide sequence ID" value="XM_065473524.1"/>
</dbReference>
<keyword evidence="1" id="KW-0472">Membrane</keyword>
<dbReference type="EMBL" id="CP142730">
    <property type="protein sequence ID" value="WUR03451.1"/>
    <property type="molecule type" value="Genomic_DNA"/>
</dbReference>
<dbReference type="Proteomes" id="UP001334084">
    <property type="component" value="Chromosome 5"/>
</dbReference>
<reference evidence="2" key="1">
    <citation type="journal article" date="2024" name="BMC Genomics">
        <title>Functional annotation of a divergent genome using sequence and structure-based similarity.</title>
        <authorList>
            <person name="Svedberg D."/>
            <person name="Winiger R.R."/>
            <person name="Berg A."/>
            <person name="Sharma H."/>
            <person name="Tellgren-Roth C."/>
            <person name="Debrunner-Vossbrinck B.A."/>
            <person name="Vossbrinck C.R."/>
            <person name="Barandun J."/>
        </authorList>
    </citation>
    <scope>NUCLEOTIDE SEQUENCE</scope>
    <source>
        <strain evidence="2">Illinois isolate</strain>
    </source>
</reference>
<protein>
    <submittedName>
        <fullName evidence="2">SP-containing membrane protein</fullName>
    </submittedName>
</protein>
<keyword evidence="1" id="KW-0812">Transmembrane</keyword>
<proteinExistence type="predicted"/>
<keyword evidence="3" id="KW-1185">Reference proteome</keyword>
<sequence length="307" mass="36707">MNMFFYFNLLAFTTKEIKSSNDETSLLNGIINTNDNITCSVLEGNFEKAGLSRMLIKEFAEFIWYIITNHLNFGFWKQIYWLEYKDEEKRTQMENAYYNAVYKAFDVKESISWVTTSLTEHEVYFIENFKNVTLEYYNVLNHCYKDIIPRDADISQTLQFILENITCFQWSLRDLPIIIVKMCKEMIDPYIRCFGENGIETIIEKLDERNNNKGYIYCEKFPNYPIKHSFSDHDIDYDAFDDYKKNVNNDLGYMSYFPYILIPLFIIILICTIYFKKNLVKFFKKITNRGPNNSEDLEVFFDNTQEV</sequence>
<evidence type="ECO:0000313" key="2">
    <source>
        <dbReference type="EMBL" id="WUR03451.1"/>
    </source>
</evidence>
<dbReference type="GeneID" id="90541270"/>
<accession>A0AAX4JC63</accession>